<dbReference type="RefSeq" id="WP_343053883.1">
    <property type="nucleotide sequence ID" value="NZ_JACHWU010000003.1"/>
</dbReference>
<dbReference type="EMBL" id="JACHWU010000003">
    <property type="protein sequence ID" value="MBB3051610.1"/>
    <property type="molecule type" value="Genomic_DNA"/>
</dbReference>
<name>A0A839S3I8_9PSEU</name>
<dbReference type="Proteomes" id="UP000550714">
    <property type="component" value="Unassembled WGS sequence"/>
</dbReference>
<evidence type="ECO:0000313" key="2">
    <source>
        <dbReference type="Proteomes" id="UP000550714"/>
    </source>
</evidence>
<organism evidence="1 2">
    <name type="scientific">Prauserella isguenensis</name>
    <dbReference type="NCBI Taxonomy" id="1470180"/>
    <lineage>
        <taxon>Bacteria</taxon>
        <taxon>Bacillati</taxon>
        <taxon>Actinomycetota</taxon>
        <taxon>Actinomycetes</taxon>
        <taxon>Pseudonocardiales</taxon>
        <taxon>Pseudonocardiaceae</taxon>
        <taxon>Prauserella</taxon>
    </lineage>
</organism>
<keyword evidence="2" id="KW-1185">Reference proteome</keyword>
<accession>A0A839S3I8</accession>
<comment type="caution">
    <text evidence="1">The sequence shown here is derived from an EMBL/GenBank/DDBJ whole genome shotgun (WGS) entry which is preliminary data.</text>
</comment>
<gene>
    <name evidence="1" type="ORF">FHS23_002639</name>
</gene>
<reference evidence="1 2" key="1">
    <citation type="submission" date="2020-08" db="EMBL/GenBank/DDBJ databases">
        <title>Genomic Encyclopedia of Type Strains, Phase III (KMG-III): the genomes of soil and plant-associated and newly described type strains.</title>
        <authorList>
            <person name="Whitman W."/>
        </authorList>
    </citation>
    <scope>NUCLEOTIDE SEQUENCE [LARGE SCALE GENOMIC DNA]</scope>
    <source>
        <strain evidence="1 2">CECT 8577</strain>
    </source>
</reference>
<proteinExistence type="predicted"/>
<evidence type="ECO:0008006" key="3">
    <source>
        <dbReference type="Google" id="ProtNLM"/>
    </source>
</evidence>
<sequence>MSEGDIREARPAVVATASAMGGAERPTSMLSGRELKRLAAEGGFAVDETTGNRMISALQDILESLDNRWAALSKLETSPQLSSTPTAKWVAQHTVRTASDERGLLTQLRRAREELPQYIEAIREAKRRYADTESGTRGELDAFHERF</sequence>
<evidence type="ECO:0000313" key="1">
    <source>
        <dbReference type="EMBL" id="MBB3051610.1"/>
    </source>
</evidence>
<protein>
    <recommendedName>
        <fullName evidence="3">PE domain-containing protein</fullName>
    </recommendedName>
</protein>
<dbReference type="AlphaFoldDB" id="A0A839S3I8"/>